<dbReference type="Gene3D" id="1.25.40.570">
    <property type="match status" value="1"/>
</dbReference>
<feature type="compositionally biased region" description="Acidic residues" evidence="1">
    <location>
        <begin position="1"/>
        <end position="12"/>
    </location>
</feature>
<feature type="domain" description="PCI" evidence="2">
    <location>
        <begin position="257"/>
        <end position="427"/>
    </location>
</feature>
<feature type="non-terminal residue" evidence="3">
    <location>
        <position position="439"/>
    </location>
</feature>
<dbReference type="PANTHER" id="PTHR10678">
    <property type="entry name" value="26S PROTEASOME NON-ATPASE REGULATORY SUBUNIT 11/COP9 SIGNALOSOME COMPLEX SUBUNIT 2"/>
    <property type="match status" value="1"/>
</dbReference>
<dbReference type="SUPFAM" id="SSF46785">
    <property type="entry name" value="Winged helix' DNA-binding domain"/>
    <property type="match status" value="1"/>
</dbReference>
<evidence type="ECO:0000259" key="2">
    <source>
        <dbReference type="PROSITE" id="PS50250"/>
    </source>
</evidence>
<dbReference type="InterPro" id="IPR036390">
    <property type="entry name" value="WH_DNA-bd_sf"/>
</dbReference>
<dbReference type="Pfam" id="PF01399">
    <property type="entry name" value="PCI"/>
    <property type="match status" value="1"/>
</dbReference>
<reference evidence="4" key="1">
    <citation type="submission" date="2016-04" db="EMBL/GenBank/DDBJ databases">
        <title>Comparative genomics of biotechnologically important yeasts.</title>
        <authorList>
            <consortium name="DOE Joint Genome Institute"/>
            <person name="Riley R."/>
            <person name="Haridas S."/>
            <person name="Wolfe K.H."/>
            <person name="Lopes M.R."/>
            <person name="Hittinger C.T."/>
            <person name="Goker M."/>
            <person name="Salamov A."/>
            <person name="Wisecaver J."/>
            <person name="Long T.M."/>
            <person name="Aerts A.L."/>
            <person name="Barry K."/>
            <person name="Choi C."/>
            <person name="Clum A."/>
            <person name="Coughlan A.Y."/>
            <person name="Deshpande S."/>
            <person name="Douglass A.P."/>
            <person name="Hanson S.J."/>
            <person name="Klenk H.-P."/>
            <person name="Labutti K."/>
            <person name="Lapidus A."/>
            <person name="Lindquist E."/>
            <person name="Lipzen A."/>
            <person name="Meier-Kolthoff J.P."/>
            <person name="Ohm R.A."/>
            <person name="Otillar R.P."/>
            <person name="Pangilinan J."/>
            <person name="Peng Y."/>
            <person name="Rokas A."/>
            <person name="Rosa C.A."/>
            <person name="Scheuner C."/>
            <person name="Sibirny A.A."/>
            <person name="Slot J.C."/>
            <person name="Stielow J.B."/>
            <person name="Sun H."/>
            <person name="Kurtzman C.P."/>
            <person name="Blackwell M."/>
            <person name="Grigoriev I.V."/>
            <person name="Jeffries T.W."/>
        </authorList>
    </citation>
    <scope>NUCLEOTIDE SEQUENCE [LARGE SCALE GENOMIC DNA]</scope>
    <source>
        <strain evidence="4">NRRL YB-2248</strain>
    </source>
</reference>
<name>A0A1E4T2N6_9ASCO</name>
<dbReference type="GO" id="GO:0008541">
    <property type="term" value="C:proteasome regulatory particle, lid subcomplex"/>
    <property type="evidence" value="ECO:0007669"/>
    <property type="project" value="UniProtKB-ARBA"/>
</dbReference>
<dbReference type="Proteomes" id="UP000094801">
    <property type="component" value="Unassembled WGS sequence"/>
</dbReference>
<sequence length="439" mass="51675">MNEEEDPNDNEETEGKDNDTIDFETEYFWGKELRQDEKYNESLQVFNKIINSESDNSTDMEYKFKSIKQSIKICFELNSINDFMKYLDLFFDNLKNVNQQYGELSLSKILYRFDQNLKLNSSTSIEEDIFNKFYDKFMNYIGDDIVKNSISERLYIRLNLSKSNILLNNDKFEESSIILKELELILMNEKTSESIKNTFLLDVLAFEMIISTKYQFNLLELKRLTTLANCSISGIPQSKIIGIIKESTGLISMYEEDFKIANVYFQDSFKNFNECGDFQRIEVLIKFIISNLLSESEIDPFKSSDFNGFSIGFENISKLMKLYQFVQNVDILNYNELIYNDFQFQKLVKSNYFISYFLPFVTELIQIKYILKYLKLFKRVKFDKLSVKLNITNSQLEDLLLKLVNLGKVDNIKLDLNKGIIENSDDDGDIFKEDELTSF</sequence>
<dbReference type="AlphaFoldDB" id="A0A1E4T2N6"/>
<organism evidence="3 4">
    <name type="scientific">[Candida] arabinofermentans NRRL YB-2248</name>
    <dbReference type="NCBI Taxonomy" id="983967"/>
    <lineage>
        <taxon>Eukaryota</taxon>
        <taxon>Fungi</taxon>
        <taxon>Dikarya</taxon>
        <taxon>Ascomycota</taxon>
        <taxon>Saccharomycotina</taxon>
        <taxon>Pichiomycetes</taxon>
        <taxon>Pichiales</taxon>
        <taxon>Pichiaceae</taxon>
        <taxon>Ogataea</taxon>
        <taxon>Ogataea/Candida clade</taxon>
    </lineage>
</organism>
<evidence type="ECO:0000313" key="4">
    <source>
        <dbReference type="Proteomes" id="UP000094801"/>
    </source>
</evidence>
<evidence type="ECO:0000313" key="3">
    <source>
        <dbReference type="EMBL" id="ODV86016.1"/>
    </source>
</evidence>
<dbReference type="STRING" id="983967.A0A1E4T2N6"/>
<dbReference type="OrthoDB" id="194139at2759"/>
<dbReference type="InterPro" id="IPR050871">
    <property type="entry name" value="26S_Proteasome/COP9_Components"/>
</dbReference>
<accession>A0A1E4T2N6</accession>
<proteinExistence type="predicted"/>
<keyword evidence="4" id="KW-1185">Reference proteome</keyword>
<gene>
    <name evidence="3" type="ORF">CANARDRAFT_198196</name>
</gene>
<dbReference type="PROSITE" id="PS50250">
    <property type="entry name" value="PCI"/>
    <property type="match status" value="1"/>
</dbReference>
<feature type="region of interest" description="Disordered" evidence="1">
    <location>
        <begin position="1"/>
        <end position="21"/>
    </location>
</feature>
<protein>
    <recommendedName>
        <fullName evidence="2">PCI domain-containing protein</fullName>
    </recommendedName>
</protein>
<dbReference type="InterPro" id="IPR000717">
    <property type="entry name" value="PCI_dom"/>
</dbReference>
<evidence type="ECO:0000256" key="1">
    <source>
        <dbReference type="SAM" id="MobiDB-lite"/>
    </source>
</evidence>
<dbReference type="EMBL" id="KV453851">
    <property type="protein sequence ID" value="ODV86016.1"/>
    <property type="molecule type" value="Genomic_DNA"/>
</dbReference>